<dbReference type="Proteomes" id="UP000295215">
    <property type="component" value="Unassembled WGS sequence"/>
</dbReference>
<organism evidence="8 9">
    <name type="scientific">Myroides indicus</name>
    <dbReference type="NCBI Taxonomy" id="1323422"/>
    <lineage>
        <taxon>Bacteria</taxon>
        <taxon>Pseudomonadati</taxon>
        <taxon>Bacteroidota</taxon>
        <taxon>Flavobacteriia</taxon>
        <taxon>Flavobacteriales</taxon>
        <taxon>Flavobacteriaceae</taxon>
        <taxon>Myroides</taxon>
    </lineage>
</organism>
<dbReference type="InterPro" id="IPR051449">
    <property type="entry name" value="ABC-2_transporter_component"/>
</dbReference>
<feature type="transmembrane region" description="Helical" evidence="6">
    <location>
        <begin position="28"/>
        <end position="48"/>
    </location>
</feature>
<feature type="transmembrane region" description="Helical" evidence="6">
    <location>
        <begin position="308"/>
        <end position="327"/>
    </location>
</feature>
<sequence>MIFKNTIENFALIFEACKREFKMIFSDSAVVMSYILSTLAVAFFYSYVYSNEVFTDLPVAVVDSDQTSMSHQISRMIDATPELHAAYTTASLEKAKTLYQEGIVKGIVAIPKGFSRELQKGDVPAISVYGDASYMLYYKQTLTAVMQSVGTLNGQVEIKKMISNGIPMQQAMHTRRPFGIVGIPLFNINVGYATFLIPIVFIIAVQTLQLTAMGILNGTLREKRIFAETFSYARQKFSSVFLTLGRAMAYLIISMVLLLIQIVIVMHVYTFPQRGNLWEIIVFLIPVILSITFLGMIMTSLFRRREDAIMTVTIFSIPTLVLCGLSWPTTAFPVWAKIVSAFIPSTLGVKGFISLSQFGASLSEIRDVYIQMWGLCVFYFVFAVLTNRKYLRKENN</sequence>
<evidence type="ECO:0000256" key="3">
    <source>
        <dbReference type="ARBA" id="ARBA00022692"/>
    </source>
</evidence>
<proteinExistence type="predicted"/>
<evidence type="ECO:0000256" key="5">
    <source>
        <dbReference type="ARBA" id="ARBA00023136"/>
    </source>
</evidence>
<feature type="transmembrane region" description="Helical" evidence="6">
    <location>
        <begin position="368"/>
        <end position="386"/>
    </location>
</feature>
<dbReference type="PANTHER" id="PTHR30294:SF46">
    <property type="entry name" value="ABC TRANSPORTER PERMEASE"/>
    <property type="match status" value="1"/>
</dbReference>
<evidence type="ECO:0000313" key="9">
    <source>
        <dbReference type="Proteomes" id="UP000295215"/>
    </source>
</evidence>
<keyword evidence="9" id="KW-1185">Reference proteome</keyword>
<keyword evidence="5 6" id="KW-0472">Membrane</keyword>
<feature type="transmembrane region" description="Helical" evidence="6">
    <location>
        <begin position="277"/>
        <end position="296"/>
    </location>
</feature>
<keyword evidence="4 6" id="KW-1133">Transmembrane helix</keyword>
<evidence type="ECO:0000313" key="8">
    <source>
        <dbReference type="EMBL" id="TDS55305.1"/>
    </source>
</evidence>
<dbReference type="GO" id="GO:0140359">
    <property type="term" value="F:ABC-type transporter activity"/>
    <property type="evidence" value="ECO:0007669"/>
    <property type="project" value="InterPro"/>
</dbReference>
<protein>
    <submittedName>
        <fullName evidence="8">ABC-2 type transport system permease protein</fullName>
    </submittedName>
</protein>
<dbReference type="InterPro" id="IPR013525">
    <property type="entry name" value="ABC2_TM"/>
</dbReference>
<name>A0A4R7EZ02_9FLAO</name>
<keyword evidence="2" id="KW-1003">Cell membrane</keyword>
<comment type="caution">
    <text evidence="8">The sequence shown here is derived from an EMBL/GenBank/DDBJ whole genome shotgun (WGS) entry which is preliminary data.</text>
</comment>
<dbReference type="AlphaFoldDB" id="A0A4R7EZ02"/>
<dbReference type="GO" id="GO:0005886">
    <property type="term" value="C:plasma membrane"/>
    <property type="evidence" value="ECO:0007669"/>
    <property type="project" value="UniProtKB-SubCell"/>
</dbReference>
<comment type="subcellular location">
    <subcellularLocation>
        <location evidence="1">Cell membrane</location>
        <topology evidence="1">Multi-pass membrane protein</topology>
    </subcellularLocation>
</comment>
<dbReference type="Pfam" id="PF12698">
    <property type="entry name" value="ABC2_membrane_3"/>
    <property type="match status" value="1"/>
</dbReference>
<reference evidence="8 9" key="1">
    <citation type="submission" date="2019-03" db="EMBL/GenBank/DDBJ databases">
        <title>Genomic Encyclopedia of Archaeal and Bacterial Type Strains, Phase II (KMG-II): from individual species to whole genera.</title>
        <authorList>
            <person name="Goeker M."/>
        </authorList>
    </citation>
    <scope>NUCLEOTIDE SEQUENCE [LARGE SCALE GENOMIC DNA]</scope>
    <source>
        <strain evidence="8 9">DSM 28213</strain>
    </source>
</reference>
<dbReference type="Gene3D" id="3.40.1710.10">
    <property type="entry name" value="abc type-2 transporter like domain"/>
    <property type="match status" value="1"/>
</dbReference>
<feature type="domain" description="ABC-2 type transporter transmembrane" evidence="7">
    <location>
        <begin position="32"/>
        <end position="385"/>
    </location>
</feature>
<evidence type="ECO:0000256" key="2">
    <source>
        <dbReference type="ARBA" id="ARBA00022475"/>
    </source>
</evidence>
<evidence type="ECO:0000256" key="6">
    <source>
        <dbReference type="SAM" id="Phobius"/>
    </source>
</evidence>
<evidence type="ECO:0000256" key="4">
    <source>
        <dbReference type="ARBA" id="ARBA00022989"/>
    </source>
</evidence>
<gene>
    <name evidence="8" type="ORF">C8P70_12225</name>
</gene>
<keyword evidence="3 6" id="KW-0812">Transmembrane</keyword>
<dbReference type="PANTHER" id="PTHR30294">
    <property type="entry name" value="MEMBRANE COMPONENT OF ABC TRANSPORTER YHHJ-RELATED"/>
    <property type="match status" value="1"/>
</dbReference>
<evidence type="ECO:0000259" key="7">
    <source>
        <dbReference type="Pfam" id="PF12698"/>
    </source>
</evidence>
<accession>A0A4R7EZ02</accession>
<feature type="transmembrane region" description="Helical" evidence="6">
    <location>
        <begin position="247"/>
        <end position="271"/>
    </location>
</feature>
<dbReference type="EMBL" id="SOAG01000022">
    <property type="protein sequence ID" value="TDS55305.1"/>
    <property type="molecule type" value="Genomic_DNA"/>
</dbReference>
<evidence type="ECO:0000256" key="1">
    <source>
        <dbReference type="ARBA" id="ARBA00004651"/>
    </source>
</evidence>